<dbReference type="Proteomes" id="UP000075809">
    <property type="component" value="Unassembled WGS sequence"/>
</dbReference>
<dbReference type="InterPro" id="IPR028846">
    <property type="entry name" value="Recoverin"/>
</dbReference>
<reference evidence="6 7" key="1">
    <citation type="submission" date="2015-09" db="EMBL/GenBank/DDBJ databases">
        <title>Trachymyrmex zeteki WGS genome.</title>
        <authorList>
            <person name="Nygaard S."/>
            <person name="Hu H."/>
            <person name="Boomsma J."/>
            <person name="Zhang G."/>
        </authorList>
    </citation>
    <scope>NUCLEOTIDE SEQUENCE [LARGE SCALE GENOMIC DNA]</scope>
    <source>
        <strain evidence="6">Tzet28-1</strain>
        <tissue evidence="6">Whole body</tissue>
    </source>
</reference>
<evidence type="ECO:0000256" key="2">
    <source>
        <dbReference type="ARBA" id="ARBA00022737"/>
    </source>
</evidence>
<feature type="region of interest" description="Disordered" evidence="4">
    <location>
        <begin position="284"/>
        <end position="312"/>
    </location>
</feature>
<evidence type="ECO:0000313" key="7">
    <source>
        <dbReference type="Proteomes" id="UP000075809"/>
    </source>
</evidence>
<dbReference type="InterPro" id="IPR002048">
    <property type="entry name" value="EF_hand_dom"/>
</dbReference>
<dbReference type="PANTHER" id="PTHR23055:SF60">
    <property type="entry name" value="CALAXIN"/>
    <property type="match status" value="1"/>
</dbReference>
<dbReference type="GO" id="GO:0005509">
    <property type="term" value="F:calcium ion binding"/>
    <property type="evidence" value="ECO:0007669"/>
    <property type="project" value="InterPro"/>
</dbReference>
<dbReference type="SUPFAM" id="SSF47473">
    <property type="entry name" value="EF-hand"/>
    <property type="match status" value="1"/>
</dbReference>
<organism evidence="6 7">
    <name type="scientific">Mycetomoellerius zeteki</name>
    <dbReference type="NCBI Taxonomy" id="64791"/>
    <lineage>
        <taxon>Eukaryota</taxon>
        <taxon>Metazoa</taxon>
        <taxon>Ecdysozoa</taxon>
        <taxon>Arthropoda</taxon>
        <taxon>Hexapoda</taxon>
        <taxon>Insecta</taxon>
        <taxon>Pterygota</taxon>
        <taxon>Neoptera</taxon>
        <taxon>Endopterygota</taxon>
        <taxon>Hymenoptera</taxon>
        <taxon>Apocrita</taxon>
        <taxon>Aculeata</taxon>
        <taxon>Formicoidea</taxon>
        <taxon>Formicidae</taxon>
        <taxon>Myrmicinae</taxon>
        <taxon>Mycetomoellerius</taxon>
    </lineage>
</organism>
<dbReference type="STRING" id="64791.A0A151WFX7"/>
<feature type="region of interest" description="Disordered" evidence="4">
    <location>
        <begin position="219"/>
        <end position="252"/>
    </location>
</feature>
<dbReference type="PROSITE" id="PS50222">
    <property type="entry name" value="EF_HAND_2"/>
    <property type="match status" value="2"/>
</dbReference>
<keyword evidence="2" id="KW-0677">Repeat</keyword>
<name>A0A151WFX7_9HYME</name>
<dbReference type="PROSITE" id="PS00018">
    <property type="entry name" value="EF_HAND_1"/>
    <property type="match status" value="2"/>
</dbReference>
<protein>
    <submittedName>
        <fullName evidence="6">EF-hand calcium-binding domain-containing protein 1</fullName>
    </submittedName>
</protein>
<evidence type="ECO:0000313" key="6">
    <source>
        <dbReference type="EMBL" id="KYQ46746.1"/>
    </source>
</evidence>
<dbReference type="EMBL" id="KQ983203">
    <property type="protein sequence ID" value="KYQ46746.1"/>
    <property type="molecule type" value="Genomic_DNA"/>
</dbReference>
<evidence type="ECO:0000256" key="3">
    <source>
        <dbReference type="ARBA" id="ARBA00022837"/>
    </source>
</evidence>
<feature type="domain" description="EF-hand" evidence="5">
    <location>
        <begin position="470"/>
        <end position="505"/>
    </location>
</feature>
<accession>A0A151WFX7</accession>
<keyword evidence="3" id="KW-0106">Calcium</keyword>
<sequence>MVDMVDMAVVSATDTVADSVDMAVFEAIIMVITMVMEDTEDSDITVVTDAEEDAGETIPVNMPEQLKELIAAYEENFGKLINFAIKISENKDNNKREIQFLKQLSSIIEQLVQEQSKVMHVKLNNTDSILQALYNVNNVKDLINTIKEIDTVYQDEEITDEHVRIKRAATFATSEERMTNMLIDIQRQVMQIRKYLDMLCKKHHPTSTTILEVNSDVDISPVGQPNKEMSEQRNATPTGRAKPGVGAGADVDAEGRTGISVRAGATLMKSVSIFLTSGRRVSANSKRQISAASGKDESSRRRRRRKMPEGGGARNSAYIVKVIESLKKKTRIELDSLCKLYKKLTTNSSQQQVGRSISIGRRPQSRPAVERIDRTIFRELLHNTFHVITEDILIERLFCCWDREIEGAIRLEPWIMGLDVFLRGSLRDKIVFCFHVYDLNNDGYITKDEIFQLLKNCLIKQPGEEDPDEGVKDLSELALKKLDVDHDGKISFRDYETAVIEEPLLLEAFGQCLPTDESCADFLATLQP</sequence>
<dbReference type="InterPro" id="IPR018247">
    <property type="entry name" value="EF_Hand_1_Ca_BS"/>
</dbReference>
<feature type="domain" description="EF-hand" evidence="5">
    <location>
        <begin position="425"/>
        <end position="460"/>
    </location>
</feature>
<evidence type="ECO:0000256" key="1">
    <source>
        <dbReference type="ARBA" id="ARBA00022723"/>
    </source>
</evidence>
<keyword evidence="1" id="KW-0479">Metal-binding</keyword>
<gene>
    <name evidence="6" type="ORF">ALC60_14267</name>
</gene>
<dbReference type="Pfam" id="PF13499">
    <property type="entry name" value="EF-hand_7"/>
    <property type="match status" value="1"/>
</dbReference>
<proteinExistence type="predicted"/>
<dbReference type="AlphaFoldDB" id="A0A151WFX7"/>
<dbReference type="SMART" id="SM00054">
    <property type="entry name" value="EFh"/>
    <property type="match status" value="2"/>
</dbReference>
<evidence type="ECO:0000256" key="4">
    <source>
        <dbReference type="SAM" id="MobiDB-lite"/>
    </source>
</evidence>
<keyword evidence="7" id="KW-1185">Reference proteome</keyword>
<dbReference type="Gene3D" id="1.10.238.10">
    <property type="entry name" value="EF-hand"/>
    <property type="match status" value="1"/>
</dbReference>
<dbReference type="CDD" id="cd00051">
    <property type="entry name" value="EFh"/>
    <property type="match status" value="1"/>
</dbReference>
<dbReference type="InterPro" id="IPR011992">
    <property type="entry name" value="EF-hand-dom_pair"/>
</dbReference>
<evidence type="ECO:0000259" key="5">
    <source>
        <dbReference type="PROSITE" id="PS50222"/>
    </source>
</evidence>
<dbReference type="PANTHER" id="PTHR23055">
    <property type="entry name" value="CALCIUM BINDING PROTEINS"/>
    <property type="match status" value="1"/>
</dbReference>